<dbReference type="Pfam" id="PF11583">
    <property type="entry name" value="AurF"/>
    <property type="match status" value="1"/>
</dbReference>
<evidence type="ECO:0000313" key="1">
    <source>
        <dbReference type="EMBL" id="GAA4821977.1"/>
    </source>
</evidence>
<proteinExistence type="predicted"/>
<dbReference type="SUPFAM" id="SSF47240">
    <property type="entry name" value="Ferritin-like"/>
    <property type="match status" value="1"/>
</dbReference>
<name>A0ABP9D3V7_9ACTN</name>
<dbReference type="InterPro" id="IPR009078">
    <property type="entry name" value="Ferritin-like_SF"/>
</dbReference>
<dbReference type="RefSeq" id="WP_200171427.1">
    <property type="nucleotide sequence ID" value="NZ_BAABKQ010000001.1"/>
</dbReference>
<dbReference type="Gene3D" id="1.10.620.20">
    <property type="entry name" value="Ribonucleotide Reductase, subunit A"/>
    <property type="match status" value="1"/>
</dbReference>
<organism evidence="1 2">
    <name type="scientific">Tomitella cavernea</name>
    <dbReference type="NCBI Taxonomy" id="1387982"/>
    <lineage>
        <taxon>Bacteria</taxon>
        <taxon>Bacillati</taxon>
        <taxon>Actinomycetota</taxon>
        <taxon>Actinomycetes</taxon>
        <taxon>Mycobacteriales</taxon>
        <taxon>Tomitella</taxon>
    </lineage>
</organism>
<keyword evidence="2" id="KW-1185">Reference proteome</keyword>
<dbReference type="InterPro" id="IPR025859">
    <property type="entry name" value="AurF/CmlI"/>
</dbReference>
<dbReference type="Proteomes" id="UP001500839">
    <property type="component" value="Unassembled WGS sequence"/>
</dbReference>
<evidence type="ECO:0000313" key="2">
    <source>
        <dbReference type="Proteomes" id="UP001500839"/>
    </source>
</evidence>
<protein>
    <submittedName>
        <fullName evidence="1">Diiron oxygenase</fullName>
    </submittedName>
</protein>
<sequence>MTITADSRTDAAAEGALLEHAAGNATPATGGVGASAGDTVAAQDAAYEERLRLLSEGSVNKNFQPYRDIDWDSPEFAVVPGDERWILQAETDPIGSHPWYLAQPKEKQIAIGMWRQANVAKVGLQFENILIRGMVQYVFVQPNGSAEARYCTHECIEECNHTLMFQEMVNRIGMDVPGMNRLLRGVGQLLPLAGSALPLIFFMGVLAGEEPIDHLQKRILREDGDIHPVMKSVMSIHVAEEARHISFAHEFIERRAPRLSRVRRFAASLAMPVIMRVLCDAIVVPPKEFWDTFDVPKSVRKELFWDSDAARAELSGYFGDVRMLARNSGLMNPASKLLWKACRIDGRASRFRSEPHR</sequence>
<accession>A0ABP9D3V7</accession>
<comment type="caution">
    <text evidence="1">The sequence shown here is derived from an EMBL/GenBank/DDBJ whole genome shotgun (WGS) entry which is preliminary data.</text>
</comment>
<gene>
    <name evidence="1" type="ORF">GCM10023353_32960</name>
</gene>
<reference evidence="2" key="1">
    <citation type="journal article" date="2019" name="Int. J. Syst. Evol. Microbiol.">
        <title>The Global Catalogue of Microorganisms (GCM) 10K type strain sequencing project: providing services to taxonomists for standard genome sequencing and annotation.</title>
        <authorList>
            <consortium name="The Broad Institute Genomics Platform"/>
            <consortium name="The Broad Institute Genome Sequencing Center for Infectious Disease"/>
            <person name="Wu L."/>
            <person name="Ma J."/>
        </authorList>
    </citation>
    <scope>NUCLEOTIDE SEQUENCE [LARGE SCALE GENOMIC DNA]</scope>
    <source>
        <strain evidence="2">JCM 18542</strain>
    </source>
</reference>
<dbReference type="EMBL" id="BAABKQ010000001">
    <property type="protein sequence ID" value="GAA4821977.1"/>
    <property type="molecule type" value="Genomic_DNA"/>
</dbReference>
<dbReference type="InterPro" id="IPR012348">
    <property type="entry name" value="RNR-like"/>
</dbReference>